<feature type="transmembrane region" description="Helical" evidence="1">
    <location>
        <begin position="17"/>
        <end position="36"/>
    </location>
</feature>
<keyword evidence="1" id="KW-0472">Membrane</keyword>
<dbReference type="Proteomes" id="UP000029227">
    <property type="component" value="Unassembled WGS sequence"/>
</dbReference>
<dbReference type="eggNOG" id="COG1175">
    <property type="taxonomic scope" value="Bacteria"/>
</dbReference>
<organism evidence="2 3">
    <name type="scientific">Photobacterium aphoticum</name>
    <dbReference type="NCBI Taxonomy" id="754436"/>
    <lineage>
        <taxon>Bacteria</taxon>
        <taxon>Pseudomonadati</taxon>
        <taxon>Pseudomonadota</taxon>
        <taxon>Gammaproteobacteria</taxon>
        <taxon>Vibrionales</taxon>
        <taxon>Vibrionaceae</taxon>
        <taxon>Photobacterium</taxon>
    </lineage>
</organism>
<keyword evidence="1" id="KW-1133">Transmembrane helix</keyword>
<reference evidence="2 3" key="1">
    <citation type="journal article" date="2014" name="Genome Announc.">
        <title>Draft Genome Sequences of Two Vibrionaceae Species, Vibrio ponticus C121 and Photobacterium aphoticum C119, Isolated as Coral Reef Microbiota.</title>
        <authorList>
            <person name="Al-saari N."/>
            <person name="Meirelles P.M."/>
            <person name="Mino S."/>
            <person name="Suda W."/>
            <person name="Oshima K."/>
            <person name="Hattori M."/>
            <person name="Ohkuma M."/>
            <person name="Thompson F.L."/>
            <person name="Gomez-Gil B."/>
            <person name="Sawabe T."/>
            <person name="Sawabe T."/>
        </authorList>
    </citation>
    <scope>NUCLEOTIDE SEQUENCE [LARGE SCALE GENOMIC DNA]</scope>
    <source>
        <strain evidence="2 3">JCM 19237</strain>
    </source>
</reference>
<dbReference type="EMBL" id="BBMN01000004">
    <property type="protein sequence ID" value="GAL04359.1"/>
    <property type="molecule type" value="Genomic_DNA"/>
</dbReference>
<name>A0A090QRA5_9GAMM</name>
<evidence type="ECO:0000313" key="2">
    <source>
        <dbReference type="EMBL" id="GAL04359.1"/>
    </source>
</evidence>
<comment type="caution">
    <text evidence="2">The sequence shown here is derived from an EMBL/GenBank/DDBJ whole genome shotgun (WGS) entry which is preliminary data.</text>
</comment>
<gene>
    <name evidence="2" type="ORF">JCM19237_1031</name>
</gene>
<accession>A0A090QRA5</accession>
<sequence>MVIPGSGHMLLRRTREAIFGLSLFALEILVYFQFILPNFRLLAVEQPRGKLTIGAERFVDDSFLIMVGSTIGA</sequence>
<keyword evidence="1" id="KW-0812">Transmembrane</keyword>
<evidence type="ECO:0000256" key="1">
    <source>
        <dbReference type="SAM" id="Phobius"/>
    </source>
</evidence>
<proteinExistence type="predicted"/>
<dbReference type="STRING" id="754436.JCM19237_1031"/>
<evidence type="ECO:0000313" key="3">
    <source>
        <dbReference type="Proteomes" id="UP000029227"/>
    </source>
</evidence>
<protein>
    <submittedName>
        <fullName evidence="2">Maltose/maltodextrin ABC transporter permease protein MalF</fullName>
    </submittedName>
</protein>
<dbReference type="AlphaFoldDB" id="A0A090QRA5"/>